<protein>
    <recommendedName>
        <fullName evidence="6">MADS-box domain-containing protein</fullName>
    </recommendedName>
</protein>
<proteinExistence type="predicted"/>
<name>A0A2G5E6U9_AQUCA</name>
<dbReference type="STRING" id="218851.A0A2G5E6U9"/>
<keyword evidence="3" id="KW-0238">DNA-binding</keyword>
<feature type="domain" description="MADS-box" evidence="6">
    <location>
        <begin position="1"/>
        <end position="61"/>
    </location>
</feature>
<dbReference type="GO" id="GO:0000978">
    <property type="term" value="F:RNA polymerase II cis-regulatory region sequence-specific DNA binding"/>
    <property type="evidence" value="ECO:0007669"/>
    <property type="project" value="TreeGrafter"/>
</dbReference>
<evidence type="ECO:0000313" key="7">
    <source>
        <dbReference type="EMBL" id="PIA51498.1"/>
    </source>
</evidence>
<sequence length="161" mass="18671">MSRGKLKLGYIVDDDSRKTTFKGRVQGLNKKLSELTTLCGLKACSVILSPYHETPQFWPDEVEARQVLTRFKSTLQQGRNNKVMNHDEFLEKKIAKVKLQVQKQEKENCHLEMTKSMNEALQHGPDETLNFTSSKEAWEFAAFLNNQMKELKEEIEARRNP</sequence>
<keyword evidence="5" id="KW-0539">Nucleus</keyword>
<evidence type="ECO:0000259" key="6">
    <source>
        <dbReference type="PROSITE" id="PS50066"/>
    </source>
</evidence>
<dbReference type="GO" id="GO:0005634">
    <property type="term" value="C:nucleus"/>
    <property type="evidence" value="ECO:0007669"/>
    <property type="project" value="UniProtKB-SubCell"/>
</dbReference>
<dbReference type="InParanoid" id="A0A2G5E6U9"/>
<dbReference type="Gene3D" id="3.40.1810.10">
    <property type="entry name" value="Transcription factor, MADS-box"/>
    <property type="match status" value="1"/>
</dbReference>
<dbReference type="Proteomes" id="UP000230069">
    <property type="component" value="Unassembled WGS sequence"/>
</dbReference>
<dbReference type="SMART" id="SM00432">
    <property type="entry name" value="MADS"/>
    <property type="match status" value="1"/>
</dbReference>
<keyword evidence="2" id="KW-0805">Transcription regulation</keyword>
<dbReference type="GO" id="GO:0046983">
    <property type="term" value="F:protein dimerization activity"/>
    <property type="evidence" value="ECO:0007669"/>
    <property type="project" value="InterPro"/>
</dbReference>
<dbReference type="InterPro" id="IPR036879">
    <property type="entry name" value="TF_MADSbox_sf"/>
</dbReference>
<dbReference type="GO" id="GO:0000981">
    <property type="term" value="F:DNA-binding transcription factor activity, RNA polymerase II-specific"/>
    <property type="evidence" value="ECO:0007669"/>
    <property type="project" value="TreeGrafter"/>
</dbReference>
<accession>A0A2G5E6U9</accession>
<dbReference type="PROSITE" id="PS50066">
    <property type="entry name" value="MADS_BOX_2"/>
    <property type="match status" value="1"/>
</dbReference>
<dbReference type="InterPro" id="IPR002100">
    <property type="entry name" value="TF_MADSbox"/>
</dbReference>
<evidence type="ECO:0000256" key="4">
    <source>
        <dbReference type="ARBA" id="ARBA00023163"/>
    </source>
</evidence>
<evidence type="ECO:0000256" key="2">
    <source>
        <dbReference type="ARBA" id="ARBA00023015"/>
    </source>
</evidence>
<reference evidence="7 8" key="1">
    <citation type="submission" date="2017-09" db="EMBL/GenBank/DDBJ databases">
        <title>WGS assembly of Aquilegia coerulea Goldsmith.</title>
        <authorList>
            <person name="Hodges S."/>
            <person name="Kramer E."/>
            <person name="Nordborg M."/>
            <person name="Tomkins J."/>
            <person name="Borevitz J."/>
            <person name="Derieg N."/>
            <person name="Yan J."/>
            <person name="Mihaltcheva S."/>
            <person name="Hayes R.D."/>
            <person name="Rokhsar D."/>
        </authorList>
    </citation>
    <scope>NUCLEOTIDE SEQUENCE [LARGE SCALE GENOMIC DNA]</scope>
    <source>
        <strain evidence="8">cv. Goldsmith</strain>
    </source>
</reference>
<dbReference type="AlphaFoldDB" id="A0A2G5E6U9"/>
<gene>
    <name evidence="7" type="ORF">AQUCO_01100381v1</name>
</gene>
<comment type="subcellular location">
    <subcellularLocation>
        <location evidence="1">Nucleus</location>
    </subcellularLocation>
</comment>
<dbReference type="PANTHER" id="PTHR11945">
    <property type="entry name" value="MADS BOX PROTEIN"/>
    <property type="match status" value="1"/>
</dbReference>
<dbReference type="Pfam" id="PF00319">
    <property type="entry name" value="SRF-TF"/>
    <property type="match status" value="1"/>
</dbReference>
<dbReference type="CDD" id="cd00120">
    <property type="entry name" value="MADS"/>
    <property type="match status" value="1"/>
</dbReference>
<dbReference type="PANTHER" id="PTHR11945:SF387">
    <property type="entry name" value="AGAMOUS-LIKE MADS-BOX PROTEIN AGL80"/>
    <property type="match status" value="1"/>
</dbReference>
<evidence type="ECO:0000256" key="1">
    <source>
        <dbReference type="ARBA" id="ARBA00004123"/>
    </source>
</evidence>
<dbReference type="SUPFAM" id="SSF55455">
    <property type="entry name" value="SRF-like"/>
    <property type="match status" value="1"/>
</dbReference>
<evidence type="ECO:0000313" key="8">
    <source>
        <dbReference type="Proteomes" id="UP000230069"/>
    </source>
</evidence>
<evidence type="ECO:0000256" key="5">
    <source>
        <dbReference type="ARBA" id="ARBA00023242"/>
    </source>
</evidence>
<keyword evidence="8" id="KW-1185">Reference proteome</keyword>
<dbReference type="OrthoDB" id="779403at2759"/>
<dbReference type="EMBL" id="KZ305028">
    <property type="protein sequence ID" value="PIA51498.1"/>
    <property type="molecule type" value="Genomic_DNA"/>
</dbReference>
<evidence type="ECO:0000256" key="3">
    <source>
        <dbReference type="ARBA" id="ARBA00023125"/>
    </source>
</evidence>
<organism evidence="7 8">
    <name type="scientific">Aquilegia coerulea</name>
    <name type="common">Rocky mountain columbine</name>
    <dbReference type="NCBI Taxonomy" id="218851"/>
    <lineage>
        <taxon>Eukaryota</taxon>
        <taxon>Viridiplantae</taxon>
        <taxon>Streptophyta</taxon>
        <taxon>Embryophyta</taxon>
        <taxon>Tracheophyta</taxon>
        <taxon>Spermatophyta</taxon>
        <taxon>Magnoliopsida</taxon>
        <taxon>Ranunculales</taxon>
        <taxon>Ranunculaceae</taxon>
        <taxon>Thalictroideae</taxon>
        <taxon>Aquilegia</taxon>
    </lineage>
</organism>
<keyword evidence="4" id="KW-0804">Transcription</keyword>